<evidence type="ECO:0000256" key="1">
    <source>
        <dbReference type="SAM" id="Phobius"/>
    </source>
</evidence>
<keyword evidence="1" id="KW-0472">Membrane</keyword>
<evidence type="ECO:0000313" key="2">
    <source>
        <dbReference type="EMBL" id="RDI19630.1"/>
    </source>
</evidence>
<keyword evidence="1" id="KW-0812">Transmembrane</keyword>
<accession>A0A370F6M6</accession>
<feature type="transmembrane region" description="Helical" evidence="1">
    <location>
        <begin position="120"/>
        <end position="141"/>
    </location>
</feature>
<proteinExistence type="predicted"/>
<name>A0A370F6M6_9BURK</name>
<feature type="transmembrane region" description="Helical" evidence="1">
    <location>
        <begin position="26"/>
        <end position="44"/>
    </location>
</feature>
<dbReference type="EMBL" id="QQAV01000012">
    <property type="protein sequence ID" value="RDI19630.1"/>
    <property type="molecule type" value="Genomic_DNA"/>
</dbReference>
<sequence length="150" mass="16262">MGAVTRHGRPHASRIGRLPRWQRRSLYAVLGLCAVSGTGWFLLLDAWHRLPPQLTAWWIVHGLTGALSLVALGSVLPHHVVVAWKARRNRVAGACALGLFAAAALTALALLYGAEEWRDGVHVAHVALGLAVTAALPWHLWRGRRSARSG</sequence>
<dbReference type="AlphaFoldDB" id="A0A370F6M6"/>
<comment type="caution">
    <text evidence="2">The sequence shown here is derived from an EMBL/GenBank/DDBJ whole genome shotgun (WGS) entry which is preliminary data.</text>
</comment>
<feature type="transmembrane region" description="Helical" evidence="1">
    <location>
        <begin position="56"/>
        <end position="84"/>
    </location>
</feature>
<organism evidence="2 3">
    <name type="scientific">Pseudacidovorax intermedius</name>
    <dbReference type="NCBI Taxonomy" id="433924"/>
    <lineage>
        <taxon>Bacteria</taxon>
        <taxon>Pseudomonadati</taxon>
        <taxon>Pseudomonadota</taxon>
        <taxon>Betaproteobacteria</taxon>
        <taxon>Burkholderiales</taxon>
        <taxon>Comamonadaceae</taxon>
        <taxon>Pseudacidovorax</taxon>
    </lineage>
</organism>
<feature type="transmembrane region" description="Helical" evidence="1">
    <location>
        <begin position="91"/>
        <end position="114"/>
    </location>
</feature>
<keyword evidence="3" id="KW-1185">Reference proteome</keyword>
<keyword evidence="1" id="KW-1133">Transmembrane helix</keyword>
<gene>
    <name evidence="2" type="ORF">DFR41_112137</name>
</gene>
<reference evidence="2 3" key="1">
    <citation type="submission" date="2018-07" db="EMBL/GenBank/DDBJ databases">
        <title>Genomic Encyclopedia of Type Strains, Phase IV (KMG-IV): sequencing the most valuable type-strain genomes for metagenomic binning, comparative biology and taxonomic classification.</title>
        <authorList>
            <person name="Goeker M."/>
        </authorList>
    </citation>
    <scope>NUCLEOTIDE SEQUENCE [LARGE SCALE GENOMIC DNA]</scope>
    <source>
        <strain evidence="2 3">DSM 21352</strain>
    </source>
</reference>
<dbReference type="Proteomes" id="UP000255265">
    <property type="component" value="Unassembled WGS sequence"/>
</dbReference>
<evidence type="ECO:0008006" key="4">
    <source>
        <dbReference type="Google" id="ProtNLM"/>
    </source>
</evidence>
<evidence type="ECO:0000313" key="3">
    <source>
        <dbReference type="Proteomes" id="UP000255265"/>
    </source>
</evidence>
<protein>
    <recommendedName>
        <fullName evidence="4">DUF4405 domain-containing protein</fullName>
    </recommendedName>
</protein>